<accession>A0A174CE59</accession>
<reference evidence="1 3" key="1">
    <citation type="submission" date="2015-09" db="EMBL/GenBank/DDBJ databases">
        <authorList>
            <consortium name="Pathogen Informatics"/>
        </authorList>
    </citation>
    <scope>NUCLEOTIDE SEQUENCE [LARGE SCALE GENOMIC DNA]</scope>
    <source>
        <strain evidence="1 3">2789STDY5608849</strain>
    </source>
</reference>
<gene>
    <name evidence="1" type="ORF">ERS852406_01293</name>
    <name evidence="2" type="ORF">L0N21_14595</name>
</gene>
<name>A0A174CE59_9FIRM</name>
<evidence type="ECO:0000313" key="3">
    <source>
        <dbReference type="Proteomes" id="UP000095706"/>
    </source>
</evidence>
<dbReference type="Proteomes" id="UP000095706">
    <property type="component" value="Unassembled WGS sequence"/>
</dbReference>
<protein>
    <submittedName>
        <fullName evidence="1">Uncharacterized protein</fullName>
    </submittedName>
</protein>
<dbReference type="RefSeq" id="WP_055227132.1">
    <property type="nucleotide sequence ID" value="NZ_CYYV01000005.1"/>
</dbReference>
<dbReference type="AlphaFoldDB" id="A0A174CE59"/>
<organism evidence="1 3">
    <name type="scientific">Fusicatenibacter saccharivorans</name>
    <dbReference type="NCBI Taxonomy" id="1150298"/>
    <lineage>
        <taxon>Bacteria</taxon>
        <taxon>Bacillati</taxon>
        <taxon>Bacillota</taxon>
        <taxon>Clostridia</taxon>
        <taxon>Lachnospirales</taxon>
        <taxon>Lachnospiraceae</taxon>
        <taxon>Fusicatenibacter</taxon>
    </lineage>
</organism>
<evidence type="ECO:0000313" key="2">
    <source>
        <dbReference type="EMBL" id="MCG4766723.1"/>
    </source>
</evidence>
<sequence>MRDTAALLYGPYVLAALTEEKDFLHLPLTEETLDAQVEKKDGLHFSVDGISFVPLCSIDKEKYQVYVKVPGKFEKMMGKTK</sequence>
<reference evidence="2" key="2">
    <citation type="submission" date="2022-01" db="EMBL/GenBank/DDBJ databases">
        <title>Collection of gut derived symbiotic bacterial strains cultured from healthy donors.</title>
        <authorList>
            <person name="Lin H."/>
            <person name="Kohout C."/>
            <person name="Waligurski E."/>
            <person name="Pamer E.G."/>
        </authorList>
    </citation>
    <scope>NUCLEOTIDE SEQUENCE</scope>
    <source>
        <strain evidence="2">DFI.5.49</strain>
    </source>
</reference>
<dbReference type="EMBL" id="JAKNFS010000023">
    <property type="protein sequence ID" value="MCG4766723.1"/>
    <property type="molecule type" value="Genomic_DNA"/>
</dbReference>
<proteinExistence type="predicted"/>
<dbReference type="EMBL" id="CYYV01000005">
    <property type="protein sequence ID" value="CUO10569.1"/>
    <property type="molecule type" value="Genomic_DNA"/>
</dbReference>
<dbReference type="Proteomes" id="UP001199915">
    <property type="component" value="Unassembled WGS sequence"/>
</dbReference>
<evidence type="ECO:0000313" key="1">
    <source>
        <dbReference type="EMBL" id="CUO10569.1"/>
    </source>
</evidence>